<feature type="transmembrane region" description="Helical" evidence="4">
    <location>
        <begin position="106"/>
        <end position="123"/>
    </location>
</feature>
<evidence type="ECO:0000259" key="5">
    <source>
        <dbReference type="PROSITE" id="PS50850"/>
    </source>
</evidence>
<dbReference type="AlphaFoldDB" id="A0A8G0ZYF1"/>
<dbReference type="KEGG" id="nsm:JO391_07815"/>
<evidence type="ECO:0000256" key="4">
    <source>
        <dbReference type="SAM" id="Phobius"/>
    </source>
</evidence>
<proteinExistence type="predicted"/>
<evidence type="ECO:0000256" key="2">
    <source>
        <dbReference type="ARBA" id="ARBA00022989"/>
    </source>
</evidence>
<sequence length="386" mass="38834">MRAALTVMAIWAAGLGAAAQFGKISVLYDVLGAAYPDQAGVGIALMVSVVGMVGLVFGTTAGILVTRIGPRRAMLAALVLGAAVSVVQSWFPPFGVMMASRVLEGVSHLAIVVVGPTAIAAVAPPARQGLALSLWSTFFGLTYAVLFAVAPPLVGAAGPSALFLAHAGWMLAMAVILAVLMPRDPAKAPPVPGGWLRRHMEIYASPRIAAPATGFVCYTVTYVALLTLLPGAVSEGWGQAVGVAMPLVSIAVSLSLGVWLLGRMSAVRVVQTGFAAALVGGLALVLGWGVGWAELTGALMLAGALGLVQGASFAAIAQLNTSDADRAGASGAIAQLGNLGTTTGTPLLAFLLVKAGLTGLGLFILGFSALGIAIHAVQARRRAVSG</sequence>
<gene>
    <name evidence="6" type="ORF">JO391_07815</name>
</gene>
<keyword evidence="3 4" id="KW-0472">Membrane</keyword>
<name>A0A8G0ZYF1_9RHOB</name>
<dbReference type="Pfam" id="PF07690">
    <property type="entry name" value="MFS_1"/>
    <property type="match status" value="1"/>
</dbReference>
<dbReference type="InterPro" id="IPR011701">
    <property type="entry name" value="MFS"/>
</dbReference>
<keyword evidence="2 4" id="KW-1133">Transmembrane helix</keyword>
<feature type="transmembrane region" description="Helical" evidence="4">
    <location>
        <begin position="274"/>
        <end position="293"/>
    </location>
</feature>
<keyword evidence="7" id="KW-1185">Reference proteome</keyword>
<evidence type="ECO:0000313" key="7">
    <source>
        <dbReference type="Proteomes" id="UP000826300"/>
    </source>
</evidence>
<feature type="transmembrane region" description="Helical" evidence="4">
    <location>
        <begin position="130"/>
        <end position="149"/>
    </location>
</feature>
<keyword evidence="1 4" id="KW-0812">Transmembrane</keyword>
<dbReference type="RefSeq" id="WP_220663903.1">
    <property type="nucleotide sequence ID" value="NZ_CP069370.1"/>
</dbReference>
<feature type="transmembrane region" description="Helical" evidence="4">
    <location>
        <begin position="299"/>
        <end position="320"/>
    </location>
</feature>
<feature type="transmembrane region" description="Helical" evidence="4">
    <location>
        <begin position="161"/>
        <end position="180"/>
    </location>
</feature>
<dbReference type="GO" id="GO:0022857">
    <property type="term" value="F:transmembrane transporter activity"/>
    <property type="evidence" value="ECO:0007669"/>
    <property type="project" value="InterPro"/>
</dbReference>
<feature type="transmembrane region" description="Helical" evidence="4">
    <location>
        <begin position="332"/>
        <end position="353"/>
    </location>
</feature>
<protein>
    <submittedName>
        <fullName evidence="6">MFS transporter</fullName>
    </submittedName>
</protein>
<dbReference type="Proteomes" id="UP000826300">
    <property type="component" value="Chromosome"/>
</dbReference>
<dbReference type="PROSITE" id="PS50850">
    <property type="entry name" value="MFS"/>
    <property type="match status" value="1"/>
</dbReference>
<organism evidence="6 7">
    <name type="scientific">Neotabrizicola shimadae</name>
    <dbReference type="NCBI Taxonomy" id="2807096"/>
    <lineage>
        <taxon>Bacteria</taxon>
        <taxon>Pseudomonadati</taxon>
        <taxon>Pseudomonadota</taxon>
        <taxon>Alphaproteobacteria</taxon>
        <taxon>Rhodobacterales</taxon>
        <taxon>Paracoccaceae</taxon>
        <taxon>Neotabrizicola</taxon>
    </lineage>
</organism>
<reference evidence="6" key="1">
    <citation type="submission" date="2021-02" db="EMBL/GenBank/DDBJ databases">
        <title>Rhodobacter shimadae sp. nov., an aerobic anoxygenic phototrophic bacterium isolated from a hot spring.</title>
        <authorList>
            <person name="Muramatsu S."/>
            <person name="Haruta S."/>
            <person name="Hirose S."/>
            <person name="Hanada S."/>
        </authorList>
    </citation>
    <scope>NUCLEOTIDE SEQUENCE</scope>
    <source>
        <strain evidence="6">N10</strain>
    </source>
</reference>
<dbReference type="SUPFAM" id="SSF103473">
    <property type="entry name" value="MFS general substrate transporter"/>
    <property type="match status" value="1"/>
</dbReference>
<dbReference type="InterPro" id="IPR020846">
    <property type="entry name" value="MFS_dom"/>
</dbReference>
<feature type="transmembrane region" description="Helical" evidence="4">
    <location>
        <begin position="208"/>
        <end position="229"/>
    </location>
</feature>
<evidence type="ECO:0000256" key="3">
    <source>
        <dbReference type="ARBA" id="ARBA00023136"/>
    </source>
</evidence>
<feature type="transmembrane region" description="Helical" evidence="4">
    <location>
        <begin position="241"/>
        <end position="262"/>
    </location>
</feature>
<evidence type="ECO:0000256" key="1">
    <source>
        <dbReference type="ARBA" id="ARBA00022692"/>
    </source>
</evidence>
<feature type="transmembrane region" description="Helical" evidence="4">
    <location>
        <begin position="42"/>
        <end position="66"/>
    </location>
</feature>
<feature type="transmembrane region" description="Helical" evidence="4">
    <location>
        <begin position="359"/>
        <end position="377"/>
    </location>
</feature>
<accession>A0A8G0ZYF1</accession>
<feature type="domain" description="Major facilitator superfamily (MFS) profile" evidence="5">
    <location>
        <begin position="6"/>
        <end position="383"/>
    </location>
</feature>
<feature type="transmembrane region" description="Helical" evidence="4">
    <location>
        <begin position="73"/>
        <end position="91"/>
    </location>
</feature>
<evidence type="ECO:0000313" key="6">
    <source>
        <dbReference type="EMBL" id="QYZ71392.1"/>
    </source>
</evidence>
<dbReference type="InterPro" id="IPR036259">
    <property type="entry name" value="MFS_trans_sf"/>
</dbReference>
<dbReference type="EMBL" id="CP069370">
    <property type="protein sequence ID" value="QYZ71392.1"/>
    <property type="molecule type" value="Genomic_DNA"/>
</dbReference>
<dbReference type="Gene3D" id="1.20.1250.20">
    <property type="entry name" value="MFS general substrate transporter like domains"/>
    <property type="match status" value="1"/>
</dbReference>